<sequence length="447" mass="54450">FKGCLYGRGLNDEDEYQDRQNQERNDAIKRIGLKRDDESDSQYDTRIKDEIKKMKKEIFEKEFPNIRRDNETVDGYKQRRKKEKQENIEKQGFGNGRGEDETKYEYEERIDNEIKQALQTIGNKRNDETDEIYEQRMKEEIDLMRKTEYLRKIRGIGKQKNETNHEYKNRKKHERFETMKKLRLTDYKGDDEDDEQHIDRLERERFETGYRISQKLDSETDQEFENRIQKEIIKARKEKYYLIHPEARLPKETAGEYNSRRKRAKNEIKERNGFSDERGELEKQDEYNQRQLNERKDAVSKIGSKTPNEDEDEYENKIKKQISEDRYNKWDKIRKSGKAIAENENIDEYKQRINQKKQKAINDANQDQLINQNDTQSQINEKLEPILQKGMKENRRRQRRAYEGDYYDGHSEISYDVDYYARDERDYEERKKDRKRVVGIWKKPIET</sequence>
<feature type="region of interest" description="Disordered" evidence="1">
    <location>
        <begin position="248"/>
        <end position="321"/>
    </location>
</feature>
<feature type="compositionally biased region" description="Basic and acidic residues" evidence="1">
    <location>
        <begin position="265"/>
        <end position="299"/>
    </location>
</feature>
<name>A0A5J4TLE1_9EUKA</name>
<feature type="region of interest" description="Disordered" evidence="1">
    <location>
        <begin position="70"/>
        <end position="102"/>
    </location>
</feature>
<gene>
    <name evidence="2" type="ORF">EZS28_046132</name>
</gene>
<feature type="compositionally biased region" description="Basic and acidic residues" evidence="1">
    <location>
        <begin position="17"/>
        <end position="44"/>
    </location>
</feature>
<feature type="non-terminal residue" evidence="2">
    <location>
        <position position="447"/>
    </location>
</feature>
<comment type="caution">
    <text evidence="2">The sequence shown here is derived from an EMBL/GenBank/DDBJ whole genome shotgun (WGS) entry which is preliminary data.</text>
</comment>
<accession>A0A5J4TLE1</accession>
<evidence type="ECO:0000256" key="1">
    <source>
        <dbReference type="SAM" id="MobiDB-lite"/>
    </source>
</evidence>
<protein>
    <submittedName>
        <fullName evidence="2">Uncharacterized protein</fullName>
    </submittedName>
</protein>
<dbReference type="Proteomes" id="UP000324800">
    <property type="component" value="Unassembled WGS sequence"/>
</dbReference>
<feature type="compositionally biased region" description="Polar residues" evidence="1">
    <location>
        <begin position="365"/>
        <end position="380"/>
    </location>
</feature>
<organism evidence="2 3">
    <name type="scientific">Streblomastix strix</name>
    <dbReference type="NCBI Taxonomy" id="222440"/>
    <lineage>
        <taxon>Eukaryota</taxon>
        <taxon>Metamonada</taxon>
        <taxon>Preaxostyla</taxon>
        <taxon>Oxymonadida</taxon>
        <taxon>Streblomastigidae</taxon>
        <taxon>Streblomastix</taxon>
    </lineage>
</organism>
<proteinExistence type="predicted"/>
<feature type="compositionally biased region" description="Basic and acidic residues" evidence="1">
    <location>
        <begin position="70"/>
        <end position="89"/>
    </location>
</feature>
<dbReference type="EMBL" id="SNRW01030010">
    <property type="protein sequence ID" value="KAA6358341.1"/>
    <property type="molecule type" value="Genomic_DNA"/>
</dbReference>
<feature type="non-terminal residue" evidence="2">
    <location>
        <position position="1"/>
    </location>
</feature>
<evidence type="ECO:0000313" key="2">
    <source>
        <dbReference type="EMBL" id="KAA6358341.1"/>
    </source>
</evidence>
<evidence type="ECO:0000313" key="3">
    <source>
        <dbReference type="Proteomes" id="UP000324800"/>
    </source>
</evidence>
<reference evidence="2 3" key="1">
    <citation type="submission" date="2019-03" db="EMBL/GenBank/DDBJ databases">
        <title>Single cell metagenomics reveals metabolic interactions within the superorganism composed of flagellate Streblomastix strix and complex community of Bacteroidetes bacteria on its surface.</title>
        <authorList>
            <person name="Treitli S.C."/>
            <person name="Kolisko M."/>
            <person name="Husnik F."/>
            <person name="Keeling P."/>
            <person name="Hampl V."/>
        </authorList>
    </citation>
    <scope>NUCLEOTIDE SEQUENCE [LARGE SCALE GENOMIC DNA]</scope>
    <source>
        <strain evidence="2">ST1C</strain>
    </source>
</reference>
<feature type="region of interest" description="Disordered" evidence="1">
    <location>
        <begin position="1"/>
        <end position="44"/>
    </location>
</feature>
<feature type="region of interest" description="Disordered" evidence="1">
    <location>
        <begin position="365"/>
        <end position="403"/>
    </location>
</feature>
<dbReference type="AlphaFoldDB" id="A0A5J4TLE1"/>